<evidence type="ECO:0000313" key="2">
    <source>
        <dbReference type="Proteomes" id="UP001151752"/>
    </source>
</evidence>
<sequence>MPLSLKYICMWISILTATHTLLQ</sequence>
<reference evidence="1" key="2">
    <citation type="journal article" date="2023" name="Int. J. Mol. Sci.">
        <title>De Novo Assembly and Annotation of 11 Diverse Shrub Willow (Salix) Genomes Reveals Novel Gene Organization in Sex-Linked Regions.</title>
        <authorList>
            <person name="Hyden B."/>
            <person name="Feng K."/>
            <person name="Yates T.B."/>
            <person name="Jawdy S."/>
            <person name="Cereghino C."/>
            <person name="Smart L.B."/>
            <person name="Muchero W."/>
        </authorList>
    </citation>
    <scope>NUCLEOTIDE SEQUENCE</scope>
    <source>
        <tissue evidence="1">Shoot tip</tissue>
    </source>
</reference>
<comment type="caution">
    <text evidence="1">The sequence shown here is derived from an EMBL/GenBank/DDBJ whole genome shotgun (WGS) entry which is preliminary data.</text>
</comment>
<keyword evidence="2" id="KW-1185">Reference proteome</keyword>
<name>A0A9Q1AMF4_9ROSI</name>
<dbReference type="EMBL" id="JAPFFM010000001">
    <property type="protein sequence ID" value="KAJ6776790.1"/>
    <property type="molecule type" value="Genomic_DNA"/>
</dbReference>
<reference evidence="1" key="1">
    <citation type="submission" date="2022-11" db="EMBL/GenBank/DDBJ databases">
        <authorList>
            <person name="Hyden B.L."/>
            <person name="Feng K."/>
            <person name="Yates T."/>
            <person name="Jawdy S."/>
            <person name="Smart L.B."/>
            <person name="Muchero W."/>
        </authorList>
    </citation>
    <scope>NUCLEOTIDE SEQUENCE</scope>
    <source>
        <tissue evidence="1">Shoot tip</tissue>
    </source>
</reference>
<accession>A0A9Q1AMF4</accession>
<dbReference type="Proteomes" id="UP001151752">
    <property type="component" value="Chromosome 16"/>
</dbReference>
<gene>
    <name evidence="1" type="ORF">OIU74_000889</name>
</gene>
<proteinExistence type="predicted"/>
<dbReference type="AlphaFoldDB" id="A0A9Q1AMF4"/>
<evidence type="ECO:0000313" key="1">
    <source>
        <dbReference type="EMBL" id="KAJ6776790.1"/>
    </source>
</evidence>
<protein>
    <submittedName>
        <fullName evidence="1">Uncharacterized protein</fullName>
    </submittedName>
</protein>
<organism evidence="1 2">
    <name type="scientific">Salix koriyanagi</name>
    <dbReference type="NCBI Taxonomy" id="2511006"/>
    <lineage>
        <taxon>Eukaryota</taxon>
        <taxon>Viridiplantae</taxon>
        <taxon>Streptophyta</taxon>
        <taxon>Embryophyta</taxon>
        <taxon>Tracheophyta</taxon>
        <taxon>Spermatophyta</taxon>
        <taxon>Magnoliopsida</taxon>
        <taxon>eudicotyledons</taxon>
        <taxon>Gunneridae</taxon>
        <taxon>Pentapetalae</taxon>
        <taxon>rosids</taxon>
        <taxon>fabids</taxon>
        <taxon>Malpighiales</taxon>
        <taxon>Salicaceae</taxon>
        <taxon>Saliceae</taxon>
        <taxon>Salix</taxon>
    </lineage>
</organism>